<dbReference type="Pfam" id="PF02348">
    <property type="entry name" value="CTP_transf_3"/>
    <property type="match status" value="1"/>
</dbReference>
<dbReference type="CDD" id="cd02513">
    <property type="entry name" value="CMP-NeuAc_Synthase"/>
    <property type="match status" value="1"/>
</dbReference>
<dbReference type="Gene3D" id="3.90.550.10">
    <property type="entry name" value="Spore Coat Polysaccharide Biosynthesis Protein SpsA, Chain A"/>
    <property type="match status" value="1"/>
</dbReference>
<organism evidence="1">
    <name type="scientific">Cronobacter turicensis</name>
    <dbReference type="NCBI Taxonomy" id="413502"/>
    <lineage>
        <taxon>Bacteria</taxon>
        <taxon>Pseudomonadati</taxon>
        <taxon>Pseudomonadota</taxon>
        <taxon>Gammaproteobacteria</taxon>
        <taxon>Enterobacterales</taxon>
        <taxon>Enterobacteriaceae</taxon>
        <taxon>Cronobacter</taxon>
    </lineage>
</organism>
<dbReference type="InterPro" id="IPR050793">
    <property type="entry name" value="CMP-NeuNAc_synthase"/>
</dbReference>
<accession>I7EGV9</accession>
<dbReference type="AlphaFoldDB" id="I7EGV9"/>
<name>I7EGV9_9ENTR</name>
<dbReference type="GO" id="GO:0008781">
    <property type="term" value="F:N-acylneuraminate cytidylyltransferase activity"/>
    <property type="evidence" value="ECO:0007669"/>
    <property type="project" value="TreeGrafter"/>
</dbReference>
<dbReference type="InterPro" id="IPR003329">
    <property type="entry name" value="Cytidylyl_trans"/>
</dbReference>
<dbReference type="EMBL" id="JQ354993">
    <property type="protein sequence ID" value="AFO84312.1"/>
    <property type="molecule type" value="Genomic_DNA"/>
</dbReference>
<evidence type="ECO:0000313" key="1">
    <source>
        <dbReference type="EMBL" id="AFO84312.1"/>
    </source>
</evidence>
<sequence>MTGNIAIIPARGGSKRLPGKNIKILNGKPLIQWSIDAALQSELFDRIIVSTDSIDIKNVAEKAGAEVPYLRSAELSSDTANTDDVVKDVVLWLETHGCQISTITILQPTSPLRTASNIIDAFKLMQLKKAKAIISVCPLEHPIQYCNTLPDDLSLAGFINNKNLKRTQDLPQYYRLNGAIYLFKRSYVSSFRDIYSEGTYAYIMSKDQSIDIDEEIDFEFAQLLMAKRTA</sequence>
<gene>
    <name evidence="1" type="primary">lea7</name>
</gene>
<dbReference type="SUPFAM" id="SSF53448">
    <property type="entry name" value="Nucleotide-diphospho-sugar transferases"/>
    <property type="match status" value="1"/>
</dbReference>
<proteinExistence type="predicted"/>
<dbReference type="InterPro" id="IPR029044">
    <property type="entry name" value="Nucleotide-diphossugar_trans"/>
</dbReference>
<dbReference type="PANTHER" id="PTHR21485">
    <property type="entry name" value="HAD SUPERFAMILY MEMBERS CMAS AND KDSC"/>
    <property type="match status" value="1"/>
</dbReference>
<dbReference type="PANTHER" id="PTHR21485:SF6">
    <property type="entry name" value="N-ACYLNEURAMINATE CYTIDYLYLTRANSFERASE-RELATED"/>
    <property type="match status" value="1"/>
</dbReference>
<reference evidence="1" key="1">
    <citation type="journal article" date="2012" name="FEMS Immunol. Med. Microbiol.">
        <title>Structure and genetics of the O-antigen of Cronobacter turicensis G3882 from a new serotype, C. turicensis O2, and identification of a serotype-specific gene.</title>
        <authorList>
            <person name="Sun Y."/>
            <person name="Arbatsky N.P."/>
            <person name="Wang M."/>
            <person name="Shashkov A.S."/>
            <person name="Liu B."/>
            <person name="Wang L."/>
            <person name="Knirel Y.A."/>
        </authorList>
    </citation>
    <scope>NUCLEOTIDE SEQUENCE</scope>
    <source>
        <strain evidence="1">G3882</strain>
    </source>
</reference>
<protein>
    <submittedName>
        <fullName evidence="1">Lea7</fullName>
    </submittedName>
</protein>